<proteinExistence type="predicted"/>
<name>A0A381WD58_9ZZZZ</name>
<organism evidence="1">
    <name type="scientific">marine metagenome</name>
    <dbReference type="NCBI Taxonomy" id="408172"/>
    <lineage>
        <taxon>unclassified sequences</taxon>
        <taxon>metagenomes</taxon>
        <taxon>ecological metagenomes</taxon>
    </lineage>
</organism>
<gene>
    <name evidence="1" type="ORF">METZ01_LOCUS103279</name>
</gene>
<reference evidence="1" key="1">
    <citation type="submission" date="2018-05" db="EMBL/GenBank/DDBJ databases">
        <authorList>
            <person name="Lanie J.A."/>
            <person name="Ng W.-L."/>
            <person name="Kazmierczak K.M."/>
            <person name="Andrzejewski T.M."/>
            <person name="Davidsen T.M."/>
            <person name="Wayne K.J."/>
            <person name="Tettelin H."/>
            <person name="Glass J.I."/>
            <person name="Rusch D."/>
            <person name="Podicherti R."/>
            <person name="Tsui H.-C.T."/>
            <person name="Winkler M.E."/>
        </authorList>
    </citation>
    <scope>NUCLEOTIDE SEQUENCE</scope>
</reference>
<sequence>MSKIGRKVEMSTDPFDSEKDMIVNGKNLEVKTQVPYCLDKSFTIRRNQLNKCLNADYFVIVQAPCEYLNEAAIWKVKKGFTYNTVKLKGGGERLAIPMNQPNVIKKMDIVGEDKALLRKYSTDFGG</sequence>
<evidence type="ECO:0000313" key="1">
    <source>
        <dbReference type="EMBL" id="SVA50425.1"/>
    </source>
</evidence>
<accession>A0A381WD58</accession>
<dbReference type="AlphaFoldDB" id="A0A381WD58"/>
<protein>
    <submittedName>
        <fullName evidence="1">Uncharacterized protein</fullName>
    </submittedName>
</protein>
<dbReference type="EMBL" id="UINC01011422">
    <property type="protein sequence ID" value="SVA50425.1"/>
    <property type="molecule type" value="Genomic_DNA"/>
</dbReference>